<evidence type="ECO:0008006" key="3">
    <source>
        <dbReference type="Google" id="ProtNLM"/>
    </source>
</evidence>
<name>A0AAV3VAQ2_9LACO</name>
<evidence type="ECO:0000313" key="1">
    <source>
        <dbReference type="EMBL" id="MDK6867810.1"/>
    </source>
</evidence>
<accession>A0AAV3VAQ2</accession>
<dbReference type="Proteomes" id="UP001232113">
    <property type="component" value="Unassembled WGS sequence"/>
</dbReference>
<organism evidence="1 2">
    <name type="scientific">Lactobacillus paragasseri</name>
    <dbReference type="NCBI Taxonomy" id="2107999"/>
    <lineage>
        <taxon>Bacteria</taxon>
        <taxon>Bacillati</taxon>
        <taxon>Bacillota</taxon>
        <taxon>Bacilli</taxon>
        <taxon>Lactobacillales</taxon>
        <taxon>Lactobacillaceae</taxon>
        <taxon>Lactobacillus</taxon>
    </lineage>
</organism>
<comment type="caution">
    <text evidence="1">The sequence shown here is derived from an EMBL/GenBank/DDBJ whole genome shotgun (WGS) entry which is preliminary data.</text>
</comment>
<protein>
    <recommendedName>
        <fullName evidence="3">Phage protein</fullName>
    </recommendedName>
</protein>
<reference evidence="1" key="1">
    <citation type="submission" date="2023-05" db="EMBL/GenBank/DDBJ databases">
        <title>Cataloging the Phylogenetic Diversity of Human Bladder Bacteria.</title>
        <authorList>
            <person name="Du J."/>
        </authorList>
    </citation>
    <scope>NUCLEOTIDE SEQUENCE</scope>
    <source>
        <strain evidence="1">UMB6975B</strain>
    </source>
</reference>
<dbReference type="RefSeq" id="WP_020807558.1">
    <property type="nucleotide sequence ID" value="NZ_BEXI01000001.1"/>
</dbReference>
<sequence>MKVIDKRGKKQANDWQVGDVVCFWEDVENKKYAIITHISQEDGYGLTNLGANAGTEHVLFADTPSSVIDILIDRGFHFEKVNAKLVIE</sequence>
<gene>
    <name evidence="1" type="ORF">QP354_01790</name>
</gene>
<dbReference type="AlphaFoldDB" id="A0AAV3VAQ2"/>
<proteinExistence type="predicted"/>
<dbReference type="EMBL" id="JASOLY010000002">
    <property type="protein sequence ID" value="MDK6867810.1"/>
    <property type="molecule type" value="Genomic_DNA"/>
</dbReference>
<evidence type="ECO:0000313" key="2">
    <source>
        <dbReference type="Proteomes" id="UP001232113"/>
    </source>
</evidence>